<dbReference type="InterPro" id="IPR042100">
    <property type="entry name" value="Bug_dom1"/>
</dbReference>
<feature type="chain" id="PRO_5045294285" evidence="2">
    <location>
        <begin position="22"/>
        <end position="319"/>
    </location>
</feature>
<dbReference type="EMBL" id="JBBKZU010000020">
    <property type="protein sequence ID" value="MEJ8815495.1"/>
    <property type="molecule type" value="Genomic_DNA"/>
</dbReference>
<comment type="caution">
    <text evidence="3">The sequence shown here is derived from an EMBL/GenBank/DDBJ whole genome shotgun (WGS) entry which is preliminary data.</text>
</comment>
<protein>
    <submittedName>
        <fullName evidence="3">Tripartite tricarboxylate transporter substrate binding protein</fullName>
    </submittedName>
</protein>
<dbReference type="PIRSF" id="PIRSF017082">
    <property type="entry name" value="YflP"/>
    <property type="match status" value="1"/>
</dbReference>
<dbReference type="SUPFAM" id="SSF53850">
    <property type="entry name" value="Periplasmic binding protein-like II"/>
    <property type="match status" value="1"/>
</dbReference>
<dbReference type="Gene3D" id="3.40.190.10">
    <property type="entry name" value="Periplasmic binding protein-like II"/>
    <property type="match status" value="1"/>
</dbReference>
<evidence type="ECO:0000313" key="4">
    <source>
        <dbReference type="Proteomes" id="UP001365846"/>
    </source>
</evidence>
<keyword evidence="2" id="KW-0732">Signal</keyword>
<accession>A0ABU8VR48</accession>
<dbReference type="Gene3D" id="3.40.190.150">
    <property type="entry name" value="Bordetella uptake gene, domain 1"/>
    <property type="match status" value="1"/>
</dbReference>
<dbReference type="Pfam" id="PF03401">
    <property type="entry name" value="TctC"/>
    <property type="match status" value="1"/>
</dbReference>
<sequence length="319" mass="34162">MQLFRRAFTVLAFASAPFAFAQNYPSAPITMVVPFAAGSGTDAVARIVAKRLGERLRQPVLVDNKAGASAQIGAQFVAKARPDGYTLFMTTNTSHSANPGLFANLKYDPVKDFTPIARVGELPFAVVVDSKFPARSMKELIDHAKANPGKLSYATPNSTSLVASETIRRIAGIDLLGVPYKSSPQALTDLMGGQVQMYVADLGSSMSMIKAGSVRALAVTTQRPVKSLPGVPPVADAVKGFDLTSWNGVFGPAGMPRPVVEKLDAELRQVLAEKEVQEQLAQLGFEVWPSSGPDDFAKYVADQLAHWTSLIKQAGIRQE</sequence>
<dbReference type="RefSeq" id="WP_340360700.1">
    <property type="nucleotide sequence ID" value="NZ_JBBKZU010000020.1"/>
</dbReference>
<comment type="similarity">
    <text evidence="1">Belongs to the UPF0065 (bug) family.</text>
</comment>
<dbReference type="PANTHER" id="PTHR42928:SF5">
    <property type="entry name" value="BLR1237 PROTEIN"/>
    <property type="match status" value="1"/>
</dbReference>
<name>A0ABU8VR48_9BURK</name>
<organism evidence="3 4">
    <name type="scientific">Variovorax ureilyticus</name>
    <dbReference type="NCBI Taxonomy" id="1836198"/>
    <lineage>
        <taxon>Bacteria</taxon>
        <taxon>Pseudomonadati</taxon>
        <taxon>Pseudomonadota</taxon>
        <taxon>Betaproteobacteria</taxon>
        <taxon>Burkholderiales</taxon>
        <taxon>Comamonadaceae</taxon>
        <taxon>Variovorax</taxon>
    </lineage>
</organism>
<keyword evidence="4" id="KW-1185">Reference proteome</keyword>
<dbReference type="PANTHER" id="PTHR42928">
    <property type="entry name" value="TRICARBOXYLATE-BINDING PROTEIN"/>
    <property type="match status" value="1"/>
</dbReference>
<evidence type="ECO:0000256" key="2">
    <source>
        <dbReference type="SAM" id="SignalP"/>
    </source>
</evidence>
<dbReference type="InterPro" id="IPR005064">
    <property type="entry name" value="BUG"/>
</dbReference>
<evidence type="ECO:0000313" key="3">
    <source>
        <dbReference type="EMBL" id="MEJ8815495.1"/>
    </source>
</evidence>
<dbReference type="Proteomes" id="UP001365846">
    <property type="component" value="Unassembled WGS sequence"/>
</dbReference>
<gene>
    <name evidence="3" type="ORF">WKW77_30830</name>
</gene>
<dbReference type="CDD" id="cd13578">
    <property type="entry name" value="PBP2_Bug27"/>
    <property type="match status" value="1"/>
</dbReference>
<reference evidence="3 4" key="1">
    <citation type="submission" date="2024-03" db="EMBL/GenBank/DDBJ databases">
        <title>Novel species of the genus Variovorax.</title>
        <authorList>
            <person name="Liu Q."/>
            <person name="Xin Y.-H."/>
        </authorList>
    </citation>
    <scope>NUCLEOTIDE SEQUENCE [LARGE SCALE GENOMIC DNA]</scope>
    <source>
        <strain evidence="3 4">KACC 18899</strain>
    </source>
</reference>
<feature type="signal peptide" evidence="2">
    <location>
        <begin position="1"/>
        <end position="21"/>
    </location>
</feature>
<evidence type="ECO:0000256" key="1">
    <source>
        <dbReference type="ARBA" id="ARBA00006987"/>
    </source>
</evidence>
<proteinExistence type="inferred from homology"/>